<protein>
    <submittedName>
        <fullName evidence="1">Uncharacterized protein</fullName>
    </submittedName>
</protein>
<accession>A0A9P9KXU5</accession>
<sequence>MPWDLGMFLRVAERIWEPAEDMDPQPERFGSQSQSRRLGSLMGGTYTCDVHRRYLIISQIHSQKMDNIKLGEATNQRLESQVVSYLEPITVYYLSRCTKTEQARAVHTTHGSQSVPRVEDRLATSLVDAIAQMHLSHHASGVPAGTLPARLGSLRCCSGRLYKHVVWGKTGDIWPVLYGSQVTAPRCMMSTVFVLR</sequence>
<name>A0A9P9KXU5_FUSRE</name>
<gene>
    <name evidence="1" type="ORF">BKA55DRAFT_533148</name>
</gene>
<dbReference type="GeneID" id="70219379"/>
<dbReference type="Proteomes" id="UP000720189">
    <property type="component" value="Unassembled WGS sequence"/>
</dbReference>
<dbReference type="RefSeq" id="XP_046057322.1">
    <property type="nucleotide sequence ID" value="XM_046189425.1"/>
</dbReference>
<reference evidence="1" key="1">
    <citation type="journal article" date="2021" name="Nat. Commun.">
        <title>Genetic determinants of endophytism in the Arabidopsis root mycobiome.</title>
        <authorList>
            <person name="Mesny F."/>
            <person name="Miyauchi S."/>
            <person name="Thiergart T."/>
            <person name="Pickel B."/>
            <person name="Atanasova L."/>
            <person name="Karlsson M."/>
            <person name="Huettel B."/>
            <person name="Barry K.W."/>
            <person name="Haridas S."/>
            <person name="Chen C."/>
            <person name="Bauer D."/>
            <person name="Andreopoulos W."/>
            <person name="Pangilinan J."/>
            <person name="LaButti K."/>
            <person name="Riley R."/>
            <person name="Lipzen A."/>
            <person name="Clum A."/>
            <person name="Drula E."/>
            <person name="Henrissat B."/>
            <person name="Kohler A."/>
            <person name="Grigoriev I.V."/>
            <person name="Martin F.M."/>
            <person name="Hacquard S."/>
        </authorList>
    </citation>
    <scope>NUCLEOTIDE SEQUENCE</scope>
    <source>
        <strain evidence="1">MPI-CAGE-AT-0023</strain>
    </source>
</reference>
<comment type="caution">
    <text evidence="1">The sequence shown here is derived from an EMBL/GenBank/DDBJ whole genome shotgun (WGS) entry which is preliminary data.</text>
</comment>
<keyword evidence="2" id="KW-1185">Reference proteome</keyword>
<evidence type="ECO:0000313" key="1">
    <source>
        <dbReference type="EMBL" id="KAH7270554.1"/>
    </source>
</evidence>
<dbReference type="OrthoDB" id="10498139at2759"/>
<dbReference type="EMBL" id="JAGMUX010000001">
    <property type="protein sequence ID" value="KAH7270554.1"/>
    <property type="molecule type" value="Genomic_DNA"/>
</dbReference>
<organism evidence="1 2">
    <name type="scientific">Fusarium redolens</name>
    <dbReference type="NCBI Taxonomy" id="48865"/>
    <lineage>
        <taxon>Eukaryota</taxon>
        <taxon>Fungi</taxon>
        <taxon>Dikarya</taxon>
        <taxon>Ascomycota</taxon>
        <taxon>Pezizomycotina</taxon>
        <taxon>Sordariomycetes</taxon>
        <taxon>Hypocreomycetidae</taxon>
        <taxon>Hypocreales</taxon>
        <taxon>Nectriaceae</taxon>
        <taxon>Fusarium</taxon>
        <taxon>Fusarium redolens species complex</taxon>
    </lineage>
</organism>
<dbReference type="AlphaFoldDB" id="A0A9P9KXU5"/>
<evidence type="ECO:0000313" key="2">
    <source>
        <dbReference type="Proteomes" id="UP000720189"/>
    </source>
</evidence>
<proteinExistence type="predicted"/>